<evidence type="ECO:0000259" key="2">
    <source>
        <dbReference type="Pfam" id="PF00534"/>
    </source>
</evidence>
<dbReference type="Pfam" id="PF00534">
    <property type="entry name" value="Glycos_transf_1"/>
    <property type="match status" value="1"/>
</dbReference>
<dbReference type="InterPro" id="IPR001296">
    <property type="entry name" value="Glyco_trans_1"/>
</dbReference>
<dbReference type="EC" id="2.4.1.-" evidence="4"/>
<dbReference type="PANTHER" id="PTHR46401:SF2">
    <property type="entry name" value="GLYCOSYLTRANSFERASE WBBK-RELATED"/>
    <property type="match status" value="1"/>
</dbReference>
<feature type="domain" description="Glycosyl transferase family 1" evidence="2">
    <location>
        <begin position="208"/>
        <end position="381"/>
    </location>
</feature>
<dbReference type="GO" id="GO:0009103">
    <property type="term" value="P:lipopolysaccharide biosynthetic process"/>
    <property type="evidence" value="ECO:0007669"/>
    <property type="project" value="TreeGrafter"/>
</dbReference>
<sequence>MKFLFVHQNFPGQFLHIVRSLAEENRHEIIFLTEENPNFLGGVRKMVYRMLRQPEPNVHLHARDMELAAIRAEAVASAARNLLLLGFRPDIIIGHHGWGELLNLQDIWPGVPLLGYFEFFYRTYGTDVNFDPEFPSGPDFLPNVRNKNVVNLLALQLDGMGQTPTRFQLETYPEWARERIRVIPEGADLEACTPDPAIRKKPYQLRDFHVAPDEKLITFVSRDLEPYRGYHIMVRALPKILAARPDVKAILVGRDGVSYGARPMNTTWKEHFLNEQAGRLDMSRVCLPGRIEHDEFLKLLQRSNAHVYLTYPFVLSWSLREAMATGCAIIGSDTAPVLEFLTHEENALITPCLDPDKLADSVLRLLSDEKLEKKLRRNARRYAEKHLRMEDHLASFRALISEMTGQEL</sequence>
<dbReference type="RefSeq" id="WP_072571764.1">
    <property type="nucleotide sequence ID" value="NZ_CP018191.1"/>
</dbReference>
<dbReference type="EMBL" id="CP018191">
    <property type="protein sequence ID" value="APH53420.1"/>
    <property type="molecule type" value="Genomic_DNA"/>
</dbReference>
<evidence type="ECO:0000259" key="3">
    <source>
        <dbReference type="Pfam" id="PF12000"/>
    </source>
</evidence>
<dbReference type="Pfam" id="PF12000">
    <property type="entry name" value="Glyco_trans_4_3"/>
    <property type="match status" value="1"/>
</dbReference>
<keyword evidence="4" id="KW-0328">Glycosyltransferase</keyword>
<evidence type="ECO:0000256" key="1">
    <source>
        <dbReference type="ARBA" id="ARBA00022679"/>
    </source>
</evidence>
<name>A0AAC9P7S4_9PROT</name>
<accession>A0AAC9P7S4</accession>
<proteinExistence type="predicted"/>
<dbReference type="GO" id="GO:0016757">
    <property type="term" value="F:glycosyltransferase activity"/>
    <property type="evidence" value="ECO:0007669"/>
    <property type="project" value="UniProtKB-KW"/>
</dbReference>
<gene>
    <name evidence="4" type="ORF">GbCGDNIH9_0198</name>
</gene>
<dbReference type="InterPro" id="IPR022623">
    <property type="entry name" value="Glyco_trans_4"/>
</dbReference>
<dbReference type="Proteomes" id="UP000182373">
    <property type="component" value="Chromosome"/>
</dbReference>
<dbReference type="AlphaFoldDB" id="A0AAC9P7S4"/>
<organism evidence="4 5">
    <name type="scientific">Granulibacter bethesdensis</name>
    <dbReference type="NCBI Taxonomy" id="364410"/>
    <lineage>
        <taxon>Bacteria</taxon>
        <taxon>Pseudomonadati</taxon>
        <taxon>Pseudomonadota</taxon>
        <taxon>Alphaproteobacteria</taxon>
        <taxon>Acetobacterales</taxon>
        <taxon>Acetobacteraceae</taxon>
        <taxon>Granulibacter</taxon>
    </lineage>
</organism>
<keyword evidence="1 4" id="KW-0808">Transferase</keyword>
<dbReference type="SUPFAM" id="SSF53756">
    <property type="entry name" value="UDP-Glycosyltransferase/glycogen phosphorylase"/>
    <property type="match status" value="1"/>
</dbReference>
<reference evidence="5" key="1">
    <citation type="submission" date="2016-11" db="EMBL/GenBank/DDBJ databases">
        <title>Comparative genomic and phenotypic analysis of Granulibacter bethesdensis clinical isolates from patients with chronic granulomatous disease.</title>
        <authorList>
            <person name="Zarember K.A."/>
            <person name="Porcella S.F."/>
            <person name="Chu J."/>
            <person name="Ding L."/>
            <person name="Dahlstrom E."/>
            <person name="Barbian K."/>
            <person name="Martens C."/>
            <person name="Sykora L."/>
            <person name="Kramer S."/>
            <person name="Pettinato A.M."/>
            <person name="Hong H."/>
            <person name="Wald G."/>
            <person name="Berg L.J."/>
            <person name="Rogge L.S."/>
            <person name="Greenberg D.E."/>
            <person name="Falcone E.L."/>
            <person name="Neves J.F."/>
            <person name="Simoes M.J."/>
            <person name="Casal M."/>
            <person name="Rodriguez-Lopez F.C."/>
            <person name="Zelazny A."/>
            <person name="Gallin J.I."/>
            <person name="Holland S.M."/>
        </authorList>
    </citation>
    <scope>NUCLEOTIDE SEQUENCE [LARGE SCALE GENOMIC DNA]</scope>
    <source>
        <strain evidence="5">NIH9.1</strain>
    </source>
</reference>
<dbReference type="PANTHER" id="PTHR46401">
    <property type="entry name" value="GLYCOSYLTRANSFERASE WBBK-RELATED"/>
    <property type="match status" value="1"/>
</dbReference>
<dbReference type="Gene3D" id="3.40.50.2000">
    <property type="entry name" value="Glycogen Phosphorylase B"/>
    <property type="match status" value="2"/>
</dbReference>
<feature type="domain" description="Glycosyl transferase family 4" evidence="3">
    <location>
        <begin position="26"/>
        <end position="191"/>
    </location>
</feature>
<evidence type="ECO:0000313" key="5">
    <source>
        <dbReference type="Proteomes" id="UP000182373"/>
    </source>
</evidence>
<protein>
    <submittedName>
        <fullName evidence="4">Glycosyltransferase</fullName>
        <ecNumber evidence="4">2.4.1.-</ecNumber>
    </submittedName>
</protein>
<evidence type="ECO:0000313" key="4">
    <source>
        <dbReference type="EMBL" id="APH53420.1"/>
    </source>
</evidence>